<evidence type="ECO:0000256" key="7">
    <source>
        <dbReference type="SAM" id="SignalP"/>
    </source>
</evidence>
<evidence type="ECO:0000313" key="9">
    <source>
        <dbReference type="Proteomes" id="UP000449547"/>
    </source>
</evidence>
<sequence>MLYLLGGLLLLHGGYSAYEHNYVSANAPRPLPNDIILEVIIGVVVMVFGAMASIRNQPQLSVTGEKVTPAATYLQPIDQQSAFAEKKQLGVHDWQPLESRPDFVDVLAKRREYNAYVDAKSQK</sequence>
<gene>
    <name evidence="8" type="ORF">DIURU_005780</name>
</gene>
<evidence type="ECO:0000256" key="1">
    <source>
        <dbReference type="ARBA" id="ARBA00004127"/>
    </source>
</evidence>
<dbReference type="PANTHER" id="PTHR28144">
    <property type="entry name" value="ER MEMBRANE PROTEIN COMPLEX SUBUNIT 5"/>
    <property type="match status" value="1"/>
</dbReference>
<keyword evidence="3 6" id="KW-0812">Transmembrane</keyword>
<dbReference type="GO" id="GO:0072546">
    <property type="term" value="C:EMC complex"/>
    <property type="evidence" value="ECO:0007669"/>
    <property type="project" value="TreeGrafter"/>
</dbReference>
<feature type="chain" id="PRO_5025004094" description="ER membrane protein complex subunit 5" evidence="7">
    <location>
        <begin position="17"/>
        <end position="123"/>
    </location>
</feature>
<evidence type="ECO:0008006" key="10">
    <source>
        <dbReference type="Google" id="ProtNLM"/>
    </source>
</evidence>
<dbReference type="InterPro" id="IPR053279">
    <property type="entry name" value="EMC_subunit"/>
</dbReference>
<evidence type="ECO:0000256" key="2">
    <source>
        <dbReference type="ARBA" id="ARBA00006109"/>
    </source>
</evidence>
<feature type="transmembrane region" description="Helical" evidence="6">
    <location>
        <begin position="35"/>
        <end position="54"/>
    </location>
</feature>
<evidence type="ECO:0000256" key="6">
    <source>
        <dbReference type="SAM" id="Phobius"/>
    </source>
</evidence>
<dbReference type="OrthoDB" id="44756at2759"/>
<dbReference type="PANTHER" id="PTHR28144:SF1">
    <property type="entry name" value="ER MEMBRANE PROTEIN COMPLEX SUBUNIT 5"/>
    <property type="match status" value="1"/>
</dbReference>
<keyword evidence="4 6" id="KW-1133">Transmembrane helix</keyword>
<dbReference type="Proteomes" id="UP000449547">
    <property type="component" value="Unassembled WGS sequence"/>
</dbReference>
<dbReference type="Pfam" id="PF10270">
    <property type="entry name" value="MMgT"/>
    <property type="match status" value="1"/>
</dbReference>
<dbReference type="OMA" id="STHYHTD"/>
<dbReference type="RefSeq" id="XP_034009387.1">
    <property type="nucleotide sequence ID" value="XM_034158800.1"/>
</dbReference>
<accession>A0A642UBW0</accession>
<comment type="similarity">
    <text evidence="2">Belongs to the membrane magnesium transporter (TC 1.A.67) family.</text>
</comment>
<organism evidence="8 9">
    <name type="scientific">Diutina rugosa</name>
    <name type="common">Yeast</name>
    <name type="synonym">Candida rugosa</name>
    <dbReference type="NCBI Taxonomy" id="5481"/>
    <lineage>
        <taxon>Eukaryota</taxon>
        <taxon>Fungi</taxon>
        <taxon>Dikarya</taxon>
        <taxon>Ascomycota</taxon>
        <taxon>Saccharomycotina</taxon>
        <taxon>Pichiomycetes</taxon>
        <taxon>Debaryomycetaceae</taxon>
        <taxon>Diutina</taxon>
    </lineage>
</organism>
<protein>
    <recommendedName>
        <fullName evidence="10">ER membrane protein complex subunit 5</fullName>
    </recommendedName>
</protein>
<dbReference type="InterPro" id="IPR018937">
    <property type="entry name" value="MMgT"/>
</dbReference>
<evidence type="ECO:0000313" key="8">
    <source>
        <dbReference type="EMBL" id="KAA8896408.1"/>
    </source>
</evidence>
<keyword evidence="5 6" id="KW-0472">Membrane</keyword>
<dbReference type="GO" id="GO:0034975">
    <property type="term" value="P:protein folding in endoplasmic reticulum"/>
    <property type="evidence" value="ECO:0007669"/>
    <property type="project" value="TreeGrafter"/>
</dbReference>
<keyword evidence="7" id="KW-0732">Signal</keyword>
<evidence type="ECO:0000256" key="4">
    <source>
        <dbReference type="ARBA" id="ARBA00022989"/>
    </source>
</evidence>
<dbReference type="GeneID" id="54784431"/>
<comment type="caution">
    <text evidence="8">The sequence shown here is derived from an EMBL/GenBank/DDBJ whole genome shotgun (WGS) entry which is preliminary data.</text>
</comment>
<feature type="signal peptide" evidence="7">
    <location>
        <begin position="1"/>
        <end position="16"/>
    </location>
</feature>
<evidence type="ECO:0000256" key="3">
    <source>
        <dbReference type="ARBA" id="ARBA00022692"/>
    </source>
</evidence>
<reference evidence="8 9" key="1">
    <citation type="submission" date="2019-07" db="EMBL/GenBank/DDBJ databases">
        <title>Genome assembly of two rare yeast pathogens: Diutina rugosa and Trichomonascus ciferrii.</title>
        <authorList>
            <person name="Mixao V."/>
            <person name="Saus E."/>
            <person name="Hansen A."/>
            <person name="Lass-Flor C."/>
            <person name="Gabaldon T."/>
        </authorList>
    </citation>
    <scope>NUCLEOTIDE SEQUENCE [LARGE SCALE GENOMIC DNA]</scope>
    <source>
        <strain evidence="8 9">CBS 613</strain>
    </source>
</reference>
<proteinExistence type="inferred from homology"/>
<dbReference type="EMBL" id="SWFT01000165">
    <property type="protein sequence ID" value="KAA8896408.1"/>
    <property type="molecule type" value="Genomic_DNA"/>
</dbReference>
<comment type="subcellular location">
    <subcellularLocation>
        <location evidence="1">Endomembrane system</location>
        <topology evidence="1">Multi-pass membrane protein</topology>
    </subcellularLocation>
</comment>
<name>A0A642UBW0_DIURU</name>
<evidence type="ECO:0000256" key="5">
    <source>
        <dbReference type="ARBA" id="ARBA00023136"/>
    </source>
</evidence>
<dbReference type="AlphaFoldDB" id="A0A642UBW0"/>
<keyword evidence="9" id="KW-1185">Reference proteome</keyword>
<dbReference type="VEuPathDB" id="FungiDB:DIURU_005780"/>